<organism evidence="1 2">
    <name type="scientific">Eleutherodactylus coqui</name>
    <name type="common">Puerto Rican coqui</name>
    <dbReference type="NCBI Taxonomy" id="57060"/>
    <lineage>
        <taxon>Eukaryota</taxon>
        <taxon>Metazoa</taxon>
        <taxon>Chordata</taxon>
        <taxon>Craniata</taxon>
        <taxon>Vertebrata</taxon>
        <taxon>Euteleostomi</taxon>
        <taxon>Amphibia</taxon>
        <taxon>Batrachia</taxon>
        <taxon>Anura</taxon>
        <taxon>Neobatrachia</taxon>
        <taxon>Hyloidea</taxon>
        <taxon>Eleutherodactylidae</taxon>
        <taxon>Eleutherodactylinae</taxon>
        <taxon>Eleutherodactylus</taxon>
        <taxon>Eleutherodactylus</taxon>
    </lineage>
</organism>
<accession>A0A8J6BJU4</accession>
<proteinExistence type="predicted"/>
<protein>
    <submittedName>
        <fullName evidence="1">Uncharacterized protein</fullName>
    </submittedName>
</protein>
<reference evidence="1" key="1">
    <citation type="thesis" date="2020" institute="ProQuest LLC" country="789 East Eisenhower Parkway, Ann Arbor, MI, USA">
        <title>Comparative Genomics and Chromosome Evolution.</title>
        <authorList>
            <person name="Mudd A.B."/>
        </authorList>
    </citation>
    <scope>NUCLEOTIDE SEQUENCE</scope>
    <source>
        <strain evidence="1">HN-11 Male</strain>
        <tissue evidence="1">Kidney and liver</tissue>
    </source>
</reference>
<keyword evidence="2" id="KW-1185">Reference proteome</keyword>
<dbReference type="Proteomes" id="UP000770717">
    <property type="component" value="Unassembled WGS sequence"/>
</dbReference>
<comment type="caution">
    <text evidence="1">The sequence shown here is derived from an EMBL/GenBank/DDBJ whole genome shotgun (WGS) entry which is preliminary data.</text>
</comment>
<name>A0A8J6BJU4_ELECQ</name>
<dbReference type="EMBL" id="WNTK01003665">
    <property type="protein sequence ID" value="KAG9464975.1"/>
    <property type="molecule type" value="Genomic_DNA"/>
</dbReference>
<evidence type="ECO:0000313" key="1">
    <source>
        <dbReference type="EMBL" id="KAG9464975.1"/>
    </source>
</evidence>
<sequence length="70" mass="8093">MEFKYEKRKILCTTLSATWPHLFLFALAPLVFKGPLPFSVPMVLNCLLGPKSYWKDKCERNTFRRAGIDG</sequence>
<dbReference type="AlphaFoldDB" id="A0A8J6BJU4"/>
<evidence type="ECO:0000313" key="2">
    <source>
        <dbReference type="Proteomes" id="UP000770717"/>
    </source>
</evidence>
<gene>
    <name evidence="1" type="ORF">GDO78_019139</name>
</gene>